<keyword evidence="2" id="KW-1185">Reference proteome</keyword>
<dbReference type="EMBL" id="MAPZ01000010">
    <property type="protein sequence ID" value="OBY12056.1"/>
    <property type="molecule type" value="Genomic_DNA"/>
</dbReference>
<dbReference type="AlphaFoldDB" id="A0A1B8RTG3"/>
<proteinExistence type="predicted"/>
<gene>
    <name evidence="1" type="ORF">CP373A1_02920</name>
</gene>
<evidence type="ECO:0000313" key="2">
    <source>
        <dbReference type="Proteomes" id="UP000092714"/>
    </source>
</evidence>
<accession>A0A1B8RTG3</accession>
<evidence type="ECO:0000313" key="1">
    <source>
        <dbReference type="EMBL" id="OBY12056.1"/>
    </source>
</evidence>
<organism evidence="1 2">
    <name type="scientific">Clostridium paraputrificum</name>
    <dbReference type="NCBI Taxonomy" id="29363"/>
    <lineage>
        <taxon>Bacteria</taxon>
        <taxon>Bacillati</taxon>
        <taxon>Bacillota</taxon>
        <taxon>Clostridia</taxon>
        <taxon>Eubacteriales</taxon>
        <taxon>Clostridiaceae</taxon>
        <taxon>Clostridium</taxon>
    </lineage>
</organism>
<dbReference type="Proteomes" id="UP000092714">
    <property type="component" value="Unassembled WGS sequence"/>
</dbReference>
<protein>
    <submittedName>
        <fullName evidence="1">Uncharacterized protein</fullName>
    </submittedName>
</protein>
<reference evidence="1 2" key="1">
    <citation type="submission" date="2016-06" db="EMBL/GenBank/DDBJ databases">
        <authorList>
            <person name="Kjaerup R.B."/>
            <person name="Dalgaard T.S."/>
            <person name="Juul-Madsen H.R."/>
        </authorList>
    </citation>
    <scope>NUCLEOTIDE SEQUENCE [LARGE SCALE GENOMIC DNA]</scope>
    <source>
        <strain evidence="1 2">373-A1</strain>
    </source>
</reference>
<sequence length="230" mass="27646">MDMTYSEIEYVKSNINNFVEMIAQISKAEDFEFKQCDKEFFVFIAKHIVFLKYLYNGMGRLYFFKVIISDLYYYVLSIIKGEIRYMYLNERSIIENYTRAATHIMVEDDHVTENTFKLIKEKKYPFKFTSDDYALIKDEYRTSCGYIHGGNVLEDNLSFVFDECINNKKIIKNKTNYYMRIINIIKVYDKILISEYSDKVSGCYHRRKSLLKYLIGEECLELLFKLEEKR</sequence>
<comment type="caution">
    <text evidence="1">The sequence shown here is derived from an EMBL/GenBank/DDBJ whole genome shotgun (WGS) entry which is preliminary data.</text>
</comment>
<name>A0A1B8RTG3_9CLOT</name>